<dbReference type="Proteomes" id="UP000217790">
    <property type="component" value="Unassembled WGS sequence"/>
</dbReference>
<gene>
    <name evidence="1" type="ORF">ARMGADRAFT_1038121</name>
</gene>
<name>A0A2H3D493_ARMGA</name>
<proteinExistence type="predicted"/>
<dbReference type="EMBL" id="KZ293709">
    <property type="protein sequence ID" value="PBK83143.1"/>
    <property type="molecule type" value="Genomic_DNA"/>
</dbReference>
<accession>A0A2H3D493</accession>
<sequence length="137" mass="15552">MPLDSFVVYLTSPPTVQVTTRITTGLKVAQQHHKYTGIRLTCQYPQATPSAAVNASTQDSSLEESPERLRLLKFRNLDAVSPMKLEALMKPANQDGIEWYQINSDFWHIRSNSSMSHMVHRHPPQGISDRVEYADLE</sequence>
<reference evidence="2" key="1">
    <citation type="journal article" date="2017" name="Nat. Ecol. Evol.">
        <title>Genome expansion and lineage-specific genetic innovations in the forest pathogenic fungi Armillaria.</title>
        <authorList>
            <person name="Sipos G."/>
            <person name="Prasanna A.N."/>
            <person name="Walter M.C."/>
            <person name="O'Connor E."/>
            <person name="Balint B."/>
            <person name="Krizsan K."/>
            <person name="Kiss B."/>
            <person name="Hess J."/>
            <person name="Varga T."/>
            <person name="Slot J."/>
            <person name="Riley R."/>
            <person name="Boka B."/>
            <person name="Rigling D."/>
            <person name="Barry K."/>
            <person name="Lee J."/>
            <person name="Mihaltcheva S."/>
            <person name="LaButti K."/>
            <person name="Lipzen A."/>
            <person name="Waldron R."/>
            <person name="Moloney N.M."/>
            <person name="Sperisen C."/>
            <person name="Kredics L."/>
            <person name="Vagvoelgyi C."/>
            <person name="Patrignani A."/>
            <person name="Fitzpatrick D."/>
            <person name="Nagy I."/>
            <person name="Doyle S."/>
            <person name="Anderson J.B."/>
            <person name="Grigoriev I.V."/>
            <person name="Gueldener U."/>
            <person name="Muensterkoetter M."/>
            <person name="Nagy L.G."/>
        </authorList>
    </citation>
    <scope>NUCLEOTIDE SEQUENCE [LARGE SCALE GENOMIC DNA]</scope>
    <source>
        <strain evidence="2">Ar21-2</strain>
    </source>
</reference>
<dbReference type="AlphaFoldDB" id="A0A2H3D493"/>
<evidence type="ECO:0000313" key="2">
    <source>
        <dbReference type="Proteomes" id="UP000217790"/>
    </source>
</evidence>
<organism evidence="1 2">
    <name type="scientific">Armillaria gallica</name>
    <name type="common">Bulbous honey fungus</name>
    <name type="synonym">Armillaria bulbosa</name>
    <dbReference type="NCBI Taxonomy" id="47427"/>
    <lineage>
        <taxon>Eukaryota</taxon>
        <taxon>Fungi</taxon>
        <taxon>Dikarya</taxon>
        <taxon>Basidiomycota</taxon>
        <taxon>Agaricomycotina</taxon>
        <taxon>Agaricomycetes</taxon>
        <taxon>Agaricomycetidae</taxon>
        <taxon>Agaricales</taxon>
        <taxon>Marasmiineae</taxon>
        <taxon>Physalacriaceae</taxon>
        <taxon>Armillaria</taxon>
    </lineage>
</organism>
<keyword evidence="2" id="KW-1185">Reference proteome</keyword>
<evidence type="ECO:0000313" key="1">
    <source>
        <dbReference type="EMBL" id="PBK83143.1"/>
    </source>
</evidence>
<dbReference type="InParanoid" id="A0A2H3D493"/>
<protein>
    <submittedName>
        <fullName evidence="1">Uncharacterized protein</fullName>
    </submittedName>
</protein>